<dbReference type="GO" id="GO:1902275">
    <property type="term" value="P:regulation of chromatin organization"/>
    <property type="evidence" value="ECO:0007669"/>
    <property type="project" value="TreeGrafter"/>
</dbReference>
<evidence type="ECO:0000313" key="13">
    <source>
        <dbReference type="Proteomes" id="UP000887563"/>
    </source>
</evidence>
<protein>
    <recommendedName>
        <fullName evidence="10">FACT complex subunit SSRP1</fullName>
    </recommendedName>
</protein>
<feature type="compositionally biased region" description="Acidic residues" evidence="11">
    <location>
        <begin position="470"/>
        <end position="479"/>
    </location>
</feature>
<proteinExistence type="inferred from homology"/>
<feature type="compositionally biased region" description="Basic and acidic residues" evidence="11">
    <location>
        <begin position="606"/>
        <end position="641"/>
    </location>
</feature>
<dbReference type="InterPro" id="IPR048993">
    <property type="entry name" value="SSRP1-like_PH1"/>
</dbReference>
<dbReference type="SMART" id="SM00398">
    <property type="entry name" value="HMG"/>
    <property type="match status" value="1"/>
</dbReference>
<dbReference type="CDD" id="cd13231">
    <property type="entry name" value="PH2_SSRP1-like"/>
    <property type="match status" value="1"/>
</dbReference>
<dbReference type="PROSITE" id="PS50118">
    <property type="entry name" value="HMG_BOX_2"/>
    <property type="match status" value="1"/>
</dbReference>
<dbReference type="Gene3D" id="2.30.29.220">
    <property type="entry name" value="Structure-specific recognition protein (SSRP1)"/>
    <property type="match status" value="1"/>
</dbReference>
<evidence type="ECO:0000256" key="7">
    <source>
        <dbReference type="ARBA" id="ARBA00023204"/>
    </source>
</evidence>
<dbReference type="Pfam" id="PF17292">
    <property type="entry name" value="POB3_N"/>
    <property type="match status" value="1"/>
</dbReference>
<dbReference type="Proteomes" id="UP000887563">
    <property type="component" value="Unplaced"/>
</dbReference>
<dbReference type="Pfam" id="PF08512">
    <property type="entry name" value="Rttp106-like_middle"/>
    <property type="match status" value="1"/>
</dbReference>
<dbReference type="GO" id="GO:0006281">
    <property type="term" value="P:DNA repair"/>
    <property type="evidence" value="ECO:0007669"/>
    <property type="project" value="UniProtKB-KW"/>
</dbReference>
<dbReference type="FunFam" id="2.30.29.30:FF:000098">
    <property type="entry name" value="Fact complex subunit ssrp1"/>
    <property type="match status" value="1"/>
</dbReference>
<keyword evidence="6 10" id="KW-0804">Transcription</keyword>
<dbReference type="SUPFAM" id="SSF47095">
    <property type="entry name" value="HMG-box"/>
    <property type="match status" value="1"/>
</dbReference>
<evidence type="ECO:0000256" key="3">
    <source>
        <dbReference type="ARBA" id="ARBA00022705"/>
    </source>
</evidence>
<dbReference type="GO" id="GO:0006260">
    <property type="term" value="P:DNA replication"/>
    <property type="evidence" value="ECO:0007669"/>
    <property type="project" value="UniProtKB-KW"/>
</dbReference>
<dbReference type="SUPFAM" id="SSF50729">
    <property type="entry name" value="PH domain-like"/>
    <property type="match status" value="1"/>
</dbReference>
<feature type="region of interest" description="Disordered" evidence="11">
    <location>
        <begin position="437"/>
        <end position="704"/>
    </location>
</feature>
<evidence type="ECO:0000256" key="10">
    <source>
        <dbReference type="RuleBase" id="RU364013"/>
    </source>
</evidence>
<dbReference type="PANTHER" id="PTHR45849">
    <property type="entry name" value="FACT COMPLEX SUBUNIT SSRP1"/>
    <property type="match status" value="1"/>
</dbReference>
<dbReference type="InterPro" id="IPR038167">
    <property type="entry name" value="SSRP1_sf"/>
</dbReference>
<dbReference type="AlphaFoldDB" id="A0A914LJU1"/>
<feature type="compositionally biased region" description="Low complexity" evidence="11">
    <location>
        <begin position="652"/>
        <end position="686"/>
    </location>
</feature>
<dbReference type="InterPro" id="IPR013719">
    <property type="entry name" value="RTT106/SPT16-like_middle_dom"/>
</dbReference>
<dbReference type="FunFam" id="2.30.29.150:FF:000001">
    <property type="entry name" value="Fact complex subunit ssrp1"/>
    <property type="match status" value="1"/>
</dbReference>
<evidence type="ECO:0000256" key="6">
    <source>
        <dbReference type="ARBA" id="ARBA00023163"/>
    </source>
</evidence>
<dbReference type="InterPro" id="IPR035417">
    <property type="entry name" value="SSRP1/POB3_N"/>
</dbReference>
<evidence type="ECO:0000256" key="2">
    <source>
        <dbReference type="ARBA" id="ARBA00022454"/>
    </source>
</evidence>
<feature type="DNA-binding region" description="HMG box" evidence="9">
    <location>
        <begin position="567"/>
        <end position="633"/>
    </location>
</feature>
<dbReference type="PANTHER" id="PTHR45849:SF1">
    <property type="entry name" value="FACT COMPLEX SUBUNIT SSRP1"/>
    <property type="match status" value="1"/>
</dbReference>
<dbReference type="InterPro" id="IPR009071">
    <property type="entry name" value="HMG_box_dom"/>
</dbReference>
<dbReference type="GO" id="GO:0035101">
    <property type="term" value="C:FACT complex"/>
    <property type="evidence" value="ECO:0007669"/>
    <property type="project" value="TreeGrafter"/>
</dbReference>
<comment type="subcellular location">
    <subcellularLocation>
        <location evidence="10">Nucleus</location>
    </subcellularLocation>
    <subcellularLocation>
        <location evidence="10">Chromosome</location>
    </subcellularLocation>
</comment>
<keyword evidence="2 10" id="KW-0158">Chromosome</keyword>
<dbReference type="GO" id="GO:0003677">
    <property type="term" value="F:DNA binding"/>
    <property type="evidence" value="ECO:0007669"/>
    <property type="project" value="UniProtKB-UniRule"/>
</dbReference>
<dbReference type="SMART" id="SM01287">
    <property type="entry name" value="Rtt106"/>
    <property type="match status" value="1"/>
</dbReference>
<keyword evidence="5 10" id="KW-0805">Transcription regulation</keyword>
<dbReference type="InterPro" id="IPR050454">
    <property type="entry name" value="RTT106/SSRP1_HistChap/FACT"/>
</dbReference>
<dbReference type="Gene3D" id="2.30.29.150">
    <property type="match status" value="1"/>
</dbReference>
<feature type="compositionally biased region" description="Basic and acidic residues" evidence="11">
    <location>
        <begin position="451"/>
        <end position="466"/>
    </location>
</feature>
<dbReference type="WBParaSite" id="Minc3s00586g14703">
    <property type="protein sequence ID" value="Minc3s00586g14703"/>
    <property type="gene ID" value="Minc3s00586g14703"/>
</dbReference>
<feature type="compositionally biased region" description="Basic residues" evidence="11">
    <location>
        <begin position="530"/>
        <end position="546"/>
    </location>
</feature>
<comment type="similarity">
    <text evidence="1 10">Belongs to the SSRP1 family.</text>
</comment>
<dbReference type="CDD" id="cd21994">
    <property type="entry name" value="HMG-box_SSRP1-like"/>
    <property type="match status" value="1"/>
</dbReference>
<dbReference type="InterPro" id="IPR011993">
    <property type="entry name" value="PH-like_dom_sf"/>
</dbReference>
<keyword evidence="4 10" id="KW-0227">DNA damage</keyword>
<feature type="compositionally biased region" description="Basic and acidic residues" evidence="11">
    <location>
        <begin position="480"/>
        <end position="493"/>
    </location>
</feature>
<evidence type="ECO:0000256" key="8">
    <source>
        <dbReference type="ARBA" id="ARBA00023242"/>
    </source>
</evidence>
<feature type="compositionally biased region" description="Basic and acidic residues" evidence="11">
    <location>
        <begin position="581"/>
        <end position="590"/>
    </location>
</feature>
<keyword evidence="13" id="KW-1185">Reference proteome</keyword>
<sequence length="704" mass="80433">MADTIEFANVFQEEMGGLNDGFLKFSKQGVQFKSKATGKLMTISPLEIDQFAWQKLGNKPGIKVITNQGVHHRFGGLKESDFDKISNFVSSKLESSLKRNDLSLKGWNYGETEFEGQNLIFNIGEKIAFEVPLSNVMRCVGTKSEAIVEFIANEESPVQLTEMRFHIPQDPENEDQDIVEEFRKEVMRFAEVESEKDQAIVTLPDILLATPRGRYEIKVFPNHLSFHGKSYDYKIPLKTIMRMFLLSHKDGRHMYFVLHINPPIRQGQTRYPFLVLEFSKEDHIELDLCLTEEQLAQQYQNKLDMHMRGYLYEIIAKLFRVLVNSRIIVPGNFTGASGTPAISCAVRQSMGFLYPLEKGFVYVHKPALYIRFEEVDNVHFARSDVSTRSFDFEIVQRSGTSITFSNIGKEEYNKLFDYVQSKGLKIRNAQRLGEKSYKEDKFAASSDEELDPYKEKLKDDARERAANSDSDSEDEDYDMEKDLKKREKEKESSEGSGSEPDEEYDSSAAASVSDDLMDGGGETEKTTKKSEKKKKERKDKKEKVTKKGGGEKNDKKEKKKKKDPNAPKRNQTAFFLWQTENRSKIKKEGDTIAETATRAGQMWKEMSAEDKQPYEQKAKEDKERYEREMKIYKDKKQKSDEESNNDEDDEPSTSAKATSKASSSKPSTTKPSTTKSSAKNSSPIKKPISKEFVDDSTDSSSISD</sequence>
<dbReference type="InterPro" id="IPR036910">
    <property type="entry name" value="HMG_box_dom_sf"/>
</dbReference>
<evidence type="ECO:0000256" key="11">
    <source>
        <dbReference type="SAM" id="MobiDB-lite"/>
    </source>
</evidence>
<dbReference type="Gene3D" id="1.10.30.10">
    <property type="entry name" value="High mobility group box domain"/>
    <property type="match status" value="1"/>
</dbReference>
<comment type="function">
    <text evidence="10">Component of the FACT complex, a general chromatin factor that acts to reorganize nucleosomes. The FACT complex is involved in multiple processes that require DNA as a template such as mRNA elongation, DNA replication and DNA repair. During transcription elongation the FACT complex acts as a histone chaperone that both destabilizes and restores nucleosomal structure. It facilitates the passage of RNA polymerase II and transcription by promoting the dissociation of one histone H2A-H2B dimer from the nucleosome, then subsequently promotes the reestablishment of the nucleosome following the passage of RNA polymerase II.</text>
</comment>
<dbReference type="FunFam" id="2.30.29.30:FF:000119">
    <property type="entry name" value="FACT complex subunit SSRP1"/>
    <property type="match status" value="1"/>
</dbReference>
<dbReference type="GO" id="GO:0042393">
    <property type="term" value="F:histone binding"/>
    <property type="evidence" value="ECO:0007669"/>
    <property type="project" value="TreeGrafter"/>
</dbReference>
<keyword evidence="9" id="KW-0238">DNA-binding</keyword>
<evidence type="ECO:0000256" key="9">
    <source>
        <dbReference type="PROSITE-ProRule" id="PRU00267"/>
    </source>
</evidence>
<dbReference type="GO" id="GO:0031491">
    <property type="term" value="F:nucleosome binding"/>
    <property type="evidence" value="ECO:0007669"/>
    <property type="project" value="TreeGrafter"/>
</dbReference>
<dbReference type="InterPro" id="IPR000969">
    <property type="entry name" value="SSRP1/POB3"/>
</dbReference>
<dbReference type="Gene3D" id="2.30.29.30">
    <property type="entry name" value="Pleckstrin-homology domain (PH domain)/Phosphotyrosine-binding domain (PTB)"/>
    <property type="match status" value="2"/>
</dbReference>
<evidence type="ECO:0000259" key="12">
    <source>
        <dbReference type="PROSITE" id="PS50118"/>
    </source>
</evidence>
<name>A0A914LJU1_MELIC</name>
<evidence type="ECO:0000313" key="14">
    <source>
        <dbReference type="WBParaSite" id="Minc3s00586g14703"/>
    </source>
</evidence>
<feature type="domain" description="HMG box" evidence="12">
    <location>
        <begin position="567"/>
        <end position="633"/>
    </location>
</feature>
<organism evidence="13 14">
    <name type="scientific">Meloidogyne incognita</name>
    <name type="common">Southern root-knot nematode worm</name>
    <name type="synonym">Oxyuris incognita</name>
    <dbReference type="NCBI Taxonomy" id="6306"/>
    <lineage>
        <taxon>Eukaryota</taxon>
        <taxon>Metazoa</taxon>
        <taxon>Ecdysozoa</taxon>
        <taxon>Nematoda</taxon>
        <taxon>Chromadorea</taxon>
        <taxon>Rhabditida</taxon>
        <taxon>Tylenchina</taxon>
        <taxon>Tylenchomorpha</taxon>
        <taxon>Tylenchoidea</taxon>
        <taxon>Meloidogynidae</taxon>
        <taxon>Meloidogyninae</taxon>
        <taxon>Meloidogyne</taxon>
        <taxon>Meloidogyne incognita group</taxon>
    </lineage>
</organism>
<dbReference type="Pfam" id="PF00505">
    <property type="entry name" value="HMG_box"/>
    <property type="match status" value="1"/>
</dbReference>
<evidence type="ECO:0000256" key="1">
    <source>
        <dbReference type="ARBA" id="ARBA00010060"/>
    </source>
</evidence>
<keyword evidence="8 9" id="KW-0539">Nucleus</keyword>
<keyword evidence="3 10" id="KW-0235">DNA replication</keyword>
<evidence type="ECO:0000256" key="4">
    <source>
        <dbReference type="ARBA" id="ARBA00022763"/>
    </source>
</evidence>
<dbReference type="PRINTS" id="PR00887">
    <property type="entry name" value="SSRCOGNITION"/>
</dbReference>
<dbReference type="Pfam" id="PF21103">
    <property type="entry name" value="PH1_SSRP1-like"/>
    <property type="match status" value="1"/>
</dbReference>
<feature type="compositionally biased region" description="Acidic residues" evidence="11">
    <location>
        <begin position="642"/>
        <end position="651"/>
    </location>
</feature>
<reference evidence="14" key="1">
    <citation type="submission" date="2022-11" db="UniProtKB">
        <authorList>
            <consortium name="WormBaseParasite"/>
        </authorList>
    </citation>
    <scope>IDENTIFICATION</scope>
</reference>
<dbReference type="Pfam" id="PF03531">
    <property type="entry name" value="SSrecog"/>
    <property type="match status" value="1"/>
</dbReference>
<keyword evidence="7 10" id="KW-0234">DNA repair</keyword>
<dbReference type="InterPro" id="IPR024954">
    <property type="entry name" value="SSRP1_DD"/>
</dbReference>
<dbReference type="CDD" id="cd13230">
    <property type="entry name" value="PH1_SSRP1-like"/>
    <property type="match status" value="1"/>
</dbReference>
<accession>A0A914LJU1</accession>
<evidence type="ECO:0000256" key="5">
    <source>
        <dbReference type="ARBA" id="ARBA00023015"/>
    </source>
</evidence>